<dbReference type="OrthoDB" id="10622513at2759"/>
<dbReference type="Proteomes" id="UP000789759">
    <property type="component" value="Unassembled WGS sequence"/>
</dbReference>
<dbReference type="EMBL" id="CAJVQA010000007">
    <property type="protein sequence ID" value="CAG8449388.1"/>
    <property type="molecule type" value="Genomic_DNA"/>
</dbReference>
<organism evidence="1 2">
    <name type="scientific">Cetraspora pellucida</name>
    <dbReference type="NCBI Taxonomy" id="1433469"/>
    <lineage>
        <taxon>Eukaryota</taxon>
        <taxon>Fungi</taxon>
        <taxon>Fungi incertae sedis</taxon>
        <taxon>Mucoromycota</taxon>
        <taxon>Glomeromycotina</taxon>
        <taxon>Glomeromycetes</taxon>
        <taxon>Diversisporales</taxon>
        <taxon>Gigasporaceae</taxon>
        <taxon>Cetraspora</taxon>
    </lineage>
</organism>
<protein>
    <submittedName>
        <fullName evidence="1">8829_t:CDS:1</fullName>
    </submittedName>
</protein>
<dbReference type="AlphaFoldDB" id="A0A9N8VAB7"/>
<reference evidence="1" key="1">
    <citation type="submission" date="2021-06" db="EMBL/GenBank/DDBJ databases">
        <authorList>
            <person name="Kallberg Y."/>
            <person name="Tangrot J."/>
            <person name="Rosling A."/>
        </authorList>
    </citation>
    <scope>NUCLEOTIDE SEQUENCE</scope>
    <source>
        <strain evidence="1">FL966</strain>
    </source>
</reference>
<gene>
    <name evidence="1" type="ORF">CPELLU_LOCUS52</name>
</gene>
<name>A0A9N8VAB7_9GLOM</name>
<comment type="caution">
    <text evidence="1">The sequence shown here is derived from an EMBL/GenBank/DDBJ whole genome shotgun (WGS) entry which is preliminary data.</text>
</comment>
<evidence type="ECO:0000313" key="2">
    <source>
        <dbReference type="Proteomes" id="UP000789759"/>
    </source>
</evidence>
<proteinExistence type="predicted"/>
<evidence type="ECO:0000313" key="1">
    <source>
        <dbReference type="EMBL" id="CAG8449388.1"/>
    </source>
</evidence>
<keyword evidence="2" id="KW-1185">Reference proteome</keyword>
<accession>A0A9N8VAB7</accession>
<sequence>MSEIEEKHYLCSETGEILEKYLKFNITCLVYSNQDNLNDDAFTIKEFNRKLEDKRNEYEKVNVFMVVEQPRKQGIVSGTYVVAGRNNGTKIVQLEYTEVDSFKAMFNLIYHISKMDEFKNKCINIITRNIKFRYMIKYMIYRWIVGNFKKYNDIIGKIENDIEEDKKEDVEYASIIKKIDEIMKYNNVMFDAQLNISNISNVDAFLRRLKPVIRKNK</sequence>